<dbReference type="Proteomes" id="UP000036681">
    <property type="component" value="Unplaced"/>
</dbReference>
<reference evidence="2" key="1">
    <citation type="submission" date="2017-02" db="UniProtKB">
        <authorList>
            <consortium name="WormBaseParasite"/>
        </authorList>
    </citation>
    <scope>IDENTIFICATION</scope>
</reference>
<evidence type="ECO:0000313" key="1">
    <source>
        <dbReference type="Proteomes" id="UP000036681"/>
    </source>
</evidence>
<evidence type="ECO:0000313" key="2">
    <source>
        <dbReference type="WBParaSite" id="ALUE_0002167001-mRNA-1"/>
    </source>
</evidence>
<sequence>MIKCRAERFCEVGKCCIVIYCFAIMPPCCRYVVDITAIVE</sequence>
<name>A0A0M3ISE2_ASCLU</name>
<dbReference type="AlphaFoldDB" id="A0A0M3ISE2"/>
<organism evidence="1 2">
    <name type="scientific">Ascaris lumbricoides</name>
    <name type="common">Giant roundworm</name>
    <dbReference type="NCBI Taxonomy" id="6252"/>
    <lineage>
        <taxon>Eukaryota</taxon>
        <taxon>Metazoa</taxon>
        <taxon>Ecdysozoa</taxon>
        <taxon>Nematoda</taxon>
        <taxon>Chromadorea</taxon>
        <taxon>Rhabditida</taxon>
        <taxon>Spirurina</taxon>
        <taxon>Ascaridomorpha</taxon>
        <taxon>Ascaridoidea</taxon>
        <taxon>Ascarididae</taxon>
        <taxon>Ascaris</taxon>
    </lineage>
</organism>
<accession>A0A0M3ISE2</accession>
<protein>
    <submittedName>
        <fullName evidence="2">Uncharacterized protein</fullName>
    </submittedName>
</protein>
<keyword evidence="1" id="KW-1185">Reference proteome</keyword>
<proteinExistence type="predicted"/>
<dbReference type="WBParaSite" id="ALUE_0002167001-mRNA-1">
    <property type="protein sequence ID" value="ALUE_0002167001-mRNA-1"/>
    <property type="gene ID" value="ALUE_0002167001"/>
</dbReference>